<feature type="domain" description="TonB-dependent receptor plug" evidence="12">
    <location>
        <begin position="112"/>
        <end position="217"/>
    </location>
</feature>
<feature type="domain" description="TonB-dependent receptor-like beta-barrel" evidence="11">
    <location>
        <begin position="436"/>
        <end position="992"/>
    </location>
</feature>
<protein>
    <submittedName>
        <fullName evidence="13">Uncharacterized protein</fullName>
    </submittedName>
</protein>
<dbReference type="NCBIfam" id="TIGR04057">
    <property type="entry name" value="SusC_RagA_signa"/>
    <property type="match status" value="1"/>
</dbReference>
<organism evidence="13">
    <name type="scientific">uncultured Paludibacter sp</name>
    <dbReference type="NCBI Taxonomy" id="497635"/>
    <lineage>
        <taxon>Bacteria</taxon>
        <taxon>Pseudomonadati</taxon>
        <taxon>Bacteroidota</taxon>
        <taxon>Bacteroidia</taxon>
        <taxon>Bacteroidales</taxon>
        <taxon>Paludibacteraceae</taxon>
        <taxon>Paludibacter</taxon>
        <taxon>environmental samples</taxon>
    </lineage>
</organism>
<evidence type="ECO:0000256" key="8">
    <source>
        <dbReference type="PROSITE-ProRule" id="PRU01360"/>
    </source>
</evidence>
<evidence type="ECO:0000256" key="2">
    <source>
        <dbReference type="ARBA" id="ARBA00022448"/>
    </source>
</evidence>
<reference evidence="13" key="1">
    <citation type="submission" date="2018-07" db="EMBL/GenBank/DDBJ databases">
        <authorList>
            <consortium name="Genoscope - CEA"/>
            <person name="William W."/>
        </authorList>
    </citation>
    <scope>NUCLEOTIDE SEQUENCE</scope>
    <source>
        <strain evidence="13">IK1</strain>
    </source>
</reference>
<evidence type="ECO:0000313" key="13">
    <source>
        <dbReference type="EMBL" id="VBB48379.1"/>
    </source>
</evidence>
<dbReference type="GO" id="GO:0009279">
    <property type="term" value="C:cell outer membrane"/>
    <property type="evidence" value="ECO:0007669"/>
    <property type="project" value="UniProtKB-SubCell"/>
</dbReference>
<evidence type="ECO:0000256" key="4">
    <source>
        <dbReference type="ARBA" id="ARBA00022692"/>
    </source>
</evidence>
<evidence type="ECO:0000256" key="3">
    <source>
        <dbReference type="ARBA" id="ARBA00022452"/>
    </source>
</evidence>
<dbReference type="InterPro" id="IPR023996">
    <property type="entry name" value="TonB-dep_OMP_SusC/RagA"/>
</dbReference>
<keyword evidence="10" id="KW-0732">Signal</keyword>
<dbReference type="SUPFAM" id="SSF56935">
    <property type="entry name" value="Porins"/>
    <property type="match status" value="1"/>
</dbReference>
<accession>A0A653AJZ3</accession>
<dbReference type="InterPro" id="IPR036942">
    <property type="entry name" value="Beta-barrel_TonB_sf"/>
</dbReference>
<dbReference type="Pfam" id="PF07715">
    <property type="entry name" value="Plug"/>
    <property type="match status" value="1"/>
</dbReference>
<gene>
    <name evidence="13" type="ORF">TRIP_D440397</name>
</gene>
<feature type="chain" id="PRO_5024847081" evidence="10">
    <location>
        <begin position="20"/>
        <end position="1030"/>
    </location>
</feature>
<dbReference type="Gene3D" id="2.40.170.20">
    <property type="entry name" value="TonB-dependent receptor, beta-barrel domain"/>
    <property type="match status" value="1"/>
</dbReference>
<dbReference type="AlphaFoldDB" id="A0A653AJZ3"/>
<keyword evidence="4 8" id="KW-0812">Transmembrane</keyword>
<evidence type="ECO:0000256" key="6">
    <source>
        <dbReference type="ARBA" id="ARBA00023136"/>
    </source>
</evidence>
<dbReference type="NCBIfam" id="TIGR04056">
    <property type="entry name" value="OMP_RagA_SusC"/>
    <property type="match status" value="1"/>
</dbReference>
<feature type="signal peptide" evidence="10">
    <location>
        <begin position="1"/>
        <end position="19"/>
    </location>
</feature>
<keyword evidence="6 8" id="KW-0472">Membrane</keyword>
<evidence type="ECO:0000256" key="10">
    <source>
        <dbReference type="SAM" id="SignalP"/>
    </source>
</evidence>
<keyword evidence="5 9" id="KW-0798">TonB box</keyword>
<dbReference type="InterPro" id="IPR039426">
    <property type="entry name" value="TonB-dep_rcpt-like"/>
</dbReference>
<keyword evidence="7 8" id="KW-0998">Cell outer membrane</keyword>
<name>A0A653AJZ3_9BACT</name>
<evidence type="ECO:0000259" key="11">
    <source>
        <dbReference type="Pfam" id="PF00593"/>
    </source>
</evidence>
<dbReference type="Gene3D" id="2.170.130.10">
    <property type="entry name" value="TonB-dependent receptor, plug domain"/>
    <property type="match status" value="1"/>
</dbReference>
<dbReference type="Pfam" id="PF13715">
    <property type="entry name" value="CarbopepD_reg_2"/>
    <property type="match status" value="1"/>
</dbReference>
<comment type="subcellular location">
    <subcellularLocation>
        <location evidence="1 8">Cell outer membrane</location>
        <topology evidence="1 8">Multi-pass membrane protein</topology>
    </subcellularLocation>
</comment>
<keyword evidence="2 8" id="KW-0813">Transport</keyword>
<dbReference type="InterPro" id="IPR000531">
    <property type="entry name" value="Beta-barrel_TonB"/>
</dbReference>
<comment type="similarity">
    <text evidence="8 9">Belongs to the TonB-dependent receptor family.</text>
</comment>
<dbReference type="InterPro" id="IPR012910">
    <property type="entry name" value="Plug_dom"/>
</dbReference>
<dbReference type="InterPro" id="IPR008969">
    <property type="entry name" value="CarboxyPept-like_regulatory"/>
</dbReference>
<dbReference type="SUPFAM" id="SSF49464">
    <property type="entry name" value="Carboxypeptidase regulatory domain-like"/>
    <property type="match status" value="1"/>
</dbReference>
<dbReference type="EMBL" id="UPXZ01000039">
    <property type="protein sequence ID" value="VBB48379.1"/>
    <property type="molecule type" value="Genomic_DNA"/>
</dbReference>
<evidence type="ECO:0000256" key="7">
    <source>
        <dbReference type="ARBA" id="ARBA00023237"/>
    </source>
</evidence>
<dbReference type="InterPro" id="IPR037066">
    <property type="entry name" value="Plug_dom_sf"/>
</dbReference>
<evidence type="ECO:0000256" key="9">
    <source>
        <dbReference type="RuleBase" id="RU003357"/>
    </source>
</evidence>
<evidence type="ECO:0000256" key="1">
    <source>
        <dbReference type="ARBA" id="ARBA00004571"/>
    </source>
</evidence>
<evidence type="ECO:0000259" key="12">
    <source>
        <dbReference type="Pfam" id="PF07715"/>
    </source>
</evidence>
<dbReference type="Gene3D" id="2.60.40.1120">
    <property type="entry name" value="Carboxypeptidase-like, regulatory domain"/>
    <property type="match status" value="1"/>
</dbReference>
<evidence type="ECO:0000256" key="5">
    <source>
        <dbReference type="ARBA" id="ARBA00023077"/>
    </source>
</evidence>
<keyword evidence="3 8" id="KW-1134">Transmembrane beta strand</keyword>
<proteinExistence type="inferred from homology"/>
<dbReference type="Pfam" id="PF00593">
    <property type="entry name" value="TonB_dep_Rec_b-barrel"/>
    <property type="match status" value="1"/>
</dbReference>
<dbReference type="PROSITE" id="PS52016">
    <property type="entry name" value="TONB_DEPENDENT_REC_3"/>
    <property type="match status" value="1"/>
</dbReference>
<dbReference type="InterPro" id="IPR023997">
    <property type="entry name" value="TonB-dep_OMP_SusC/RagA_CS"/>
</dbReference>
<sequence length="1030" mass="114196">MKKTILFLLLQFSTLLLFAQEINVSGNVTASDDGSLLTGVNVIVTGTGKGAITNINGSYSISVPQGKTLTFSYVGYQSQTLKVTGNILNVILEPNTQMLNEVVAIGYGTMRKSDVTGAISSVKGDDIKKVQAADPLMGLQGKATGVTIVSNNGQPGSSPSVFIRGIGTIGDNSPIYVVDGLIVSDIKFLSSNDIESIEVLKDASSTAIYGSRGANGVVLVSTKKGKAGSAKINFDSYFGVQNRWKKLDVMKSKEFAETMIKIGNIGSEMNFYNTYGFNKWLAAYRLGKSPYYPVLKSDLNPDGFDYSAVETDWQDEVFKKNATIQNYYISVNGGTEKDKYSLSASWFDQQGTIIGSYYNRLTLRLNSSHQLRNWITLGEDISYVTSTGRNAMNNNASPGASILSAALAMAPWDPTHYPDGTQNINGKDLSGQIAASSNFRNVTNPFSMVENSHPKDVNNNWIGNIYIELTPIKKLSIRSALNFNFANNSSLLYKDGPYTYSDYDKATTNYLSSSLTNTKYYILENTATYKDKIGKHDFSIMGGQTTEQYSYYTIGGSGATIYNATSENWLLSKTTTDRTFAGDGIDRNRMFSLLGRIFYSYDNKYLITSNFRADASSKFPQHLWGYFPSFALGWRISEEPWMKNNGIFDQLKLRAGWGRIGNQSISSNLFVTTMFNSGPTFVDYVFGKDQQLASGATVLTYANEDGKWEVTEQTDLGIDFSILNNTLSGTIDLFNRDTKDMLLYVSTPANVGNRYLPMANVGTVRNKGIEFALNYRNNIGKVNYNVSGNISFINNKLMKLNGGDRIYDGYSIIDEGYSLWTFWGYKYEGIYKDDASAAYFTNINFKAGDAIYADSYKDNKLDDKDKTDLGNPFPKFTYGLNLACEYLGFDVTAMFQGTQGNKAYNDGKRRLEGTGYEFTLGTQMRDVWTSSNPNGSIPNPNNSSNSFVSSRFIEDASYLRLKNLQIGYTLPSNVARQIFMERCRFYLTATNLLTFTKYSGYDPEIGSRGVDYLNYPTARVVTLGVNFDIK</sequence>